<evidence type="ECO:0000313" key="2">
    <source>
        <dbReference type="Proteomes" id="UP000004793"/>
    </source>
</evidence>
<evidence type="ECO:0000313" key="1">
    <source>
        <dbReference type="EMBL" id="BAL80590.1"/>
    </source>
</evidence>
<organism evidence="1 2">
    <name type="scientific">Caldisericum exile (strain DSM 21853 / NBRC 104410 / AZM16c01)</name>
    <dbReference type="NCBI Taxonomy" id="511051"/>
    <lineage>
        <taxon>Bacteria</taxon>
        <taxon>Pseudomonadati</taxon>
        <taxon>Caldisericota/Cryosericota group</taxon>
        <taxon>Caldisericota</taxon>
        <taxon>Caldisericia</taxon>
        <taxon>Caldisericales</taxon>
        <taxon>Caldisericaceae</taxon>
        <taxon>Caldisericum</taxon>
    </lineage>
</organism>
<reference evidence="1 2" key="1">
    <citation type="submission" date="2011-01" db="EMBL/GenBank/DDBJ databases">
        <title>Whole genome sequence of Caldisericum exile AZM16c01.</title>
        <authorList>
            <person name="Narita-Yamada S."/>
            <person name="Kawakoshi A."/>
            <person name="Nakamura S."/>
            <person name="Sasagawa M."/>
            <person name="Fukada J."/>
            <person name="Sekine M."/>
            <person name="Kato Y."/>
            <person name="Fukai R."/>
            <person name="Sasaki K."/>
            <person name="Hanamaki A."/>
            <person name="Narita H."/>
            <person name="Konno Y."/>
            <person name="Mori K."/>
            <person name="Yamazaki S."/>
            <person name="Suzuki K."/>
            <person name="Fujita N."/>
        </authorList>
    </citation>
    <scope>NUCLEOTIDE SEQUENCE [LARGE SCALE GENOMIC DNA]</scope>
    <source>
        <strain evidence="2">DSM 21853 / NBRC 104410 / AZM16c01</strain>
    </source>
</reference>
<dbReference type="KEGG" id="cex:CSE_04640"/>
<proteinExistence type="predicted"/>
<dbReference type="EMBL" id="AP012051">
    <property type="protein sequence ID" value="BAL80590.1"/>
    <property type="molecule type" value="Genomic_DNA"/>
</dbReference>
<name>A0A7U6GDZ1_CALEA</name>
<accession>A0A7U6GDZ1</accession>
<dbReference type="Proteomes" id="UP000004793">
    <property type="component" value="Chromosome"/>
</dbReference>
<gene>
    <name evidence="1" type="ordered locus">CSE_04640</name>
</gene>
<keyword evidence="2" id="KW-1185">Reference proteome</keyword>
<protein>
    <submittedName>
        <fullName evidence="1">Uncharacterized protein</fullName>
    </submittedName>
</protein>
<sequence length="56" mass="7043">MGKTIQKFIKQDCFLERFYFPKEAHKIKSKNFFERKNKSKIIKIKWRTYDYTKIFC</sequence>
<dbReference type="AlphaFoldDB" id="A0A7U6GDZ1"/>